<protein>
    <recommendedName>
        <fullName evidence="4">Lipoprotein</fullName>
    </recommendedName>
</protein>
<evidence type="ECO:0000256" key="1">
    <source>
        <dbReference type="SAM" id="MobiDB-lite"/>
    </source>
</evidence>
<name>A0A2N9BBI2_STRCX</name>
<organism evidence="2 3">
    <name type="scientific">Streptomyces chartreusis NRRL 3882</name>
    <dbReference type="NCBI Taxonomy" id="1079985"/>
    <lineage>
        <taxon>Bacteria</taxon>
        <taxon>Bacillati</taxon>
        <taxon>Actinomycetota</taxon>
        <taxon>Actinomycetes</taxon>
        <taxon>Kitasatosporales</taxon>
        <taxon>Streptomycetaceae</taxon>
        <taxon>Streptomyces</taxon>
    </lineage>
</organism>
<sequence>MRVQRAILTRVTCTATLVVVGLAGGVTTQDSNGIEDLPANEIMEKAADATKSADSLRLKGTTTSGPDEVLVDLALNEDGDCKGTIGPRENVTAEIIKVGDAAYLKGDETFWKEMESGSDEVDLLADQWLKVSAQSEGFEDLAELCDADRLLQDIPDHPDPGLTKGKIHDVNDQPAIPVVRKDDGVTSTVDVATEGEPYILRLSRTGGDEPADLVMSDYNKPVNAEAPPAEDVLDIEDLQ</sequence>
<dbReference type="AlphaFoldDB" id="A0A2N9BBI2"/>
<dbReference type="EMBL" id="LT963352">
    <property type="protein sequence ID" value="SOR80706.1"/>
    <property type="molecule type" value="Genomic_DNA"/>
</dbReference>
<dbReference type="SUPFAM" id="SSF89392">
    <property type="entry name" value="Prokaryotic lipoproteins and lipoprotein localization factors"/>
    <property type="match status" value="1"/>
</dbReference>
<keyword evidence="3" id="KW-1185">Reference proteome</keyword>
<evidence type="ECO:0000313" key="2">
    <source>
        <dbReference type="EMBL" id="SOR80706.1"/>
    </source>
</evidence>
<feature type="region of interest" description="Disordered" evidence="1">
    <location>
        <begin position="203"/>
        <end position="239"/>
    </location>
</feature>
<evidence type="ECO:0000313" key="3">
    <source>
        <dbReference type="Proteomes" id="UP000235464"/>
    </source>
</evidence>
<dbReference type="Proteomes" id="UP000235464">
    <property type="component" value="Chromosome I"/>
</dbReference>
<reference evidence="3" key="1">
    <citation type="submission" date="2017-11" db="EMBL/GenBank/DDBJ databases">
        <authorList>
            <person name="Wibberg D."/>
        </authorList>
    </citation>
    <scope>NUCLEOTIDE SEQUENCE [LARGE SCALE GENOMIC DNA]</scope>
</reference>
<dbReference type="OrthoDB" id="3745543at2"/>
<evidence type="ECO:0008006" key="4">
    <source>
        <dbReference type="Google" id="ProtNLM"/>
    </source>
</evidence>
<proteinExistence type="predicted"/>
<dbReference type="RefSeq" id="WP_010032963.1">
    <property type="nucleotide sequence ID" value="NZ_LT962942.1"/>
</dbReference>
<accession>A0A2N9BBI2</accession>
<dbReference type="Gene3D" id="2.50.20.20">
    <property type="match status" value="1"/>
</dbReference>
<dbReference type="InterPro" id="IPR029046">
    <property type="entry name" value="LolA/LolB/LppX"/>
</dbReference>
<gene>
    <name evidence="2" type="ORF">SCNRRL3882_4160</name>
</gene>